<feature type="domain" description="Ricin B lectin" evidence="2">
    <location>
        <begin position="36"/>
        <end position="100"/>
    </location>
</feature>
<dbReference type="CDD" id="cd00161">
    <property type="entry name" value="beta-trefoil_Ricin-like"/>
    <property type="match status" value="1"/>
</dbReference>
<feature type="signal peptide" evidence="1">
    <location>
        <begin position="1"/>
        <end position="36"/>
    </location>
</feature>
<name>A0ABV8F057_9ACTN</name>
<gene>
    <name evidence="3" type="ORF">ACFOYY_17880</name>
</gene>
<accession>A0ABV8F057</accession>
<dbReference type="Pfam" id="PF14200">
    <property type="entry name" value="RicinB_lectin_2"/>
    <property type="match status" value="1"/>
</dbReference>
<keyword evidence="1" id="KW-0732">Signal</keyword>
<evidence type="ECO:0000313" key="3">
    <source>
        <dbReference type="EMBL" id="MFC3982017.1"/>
    </source>
</evidence>
<evidence type="ECO:0000256" key="1">
    <source>
        <dbReference type="SAM" id="SignalP"/>
    </source>
</evidence>
<reference evidence="4" key="1">
    <citation type="journal article" date="2019" name="Int. J. Syst. Evol. Microbiol.">
        <title>The Global Catalogue of Microorganisms (GCM) 10K type strain sequencing project: providing services to taxonomists for standard genome sequencing and annotation.</title>
        <authorList>
            <consortium name="The Broad Institute Genomics Platform"/>
            <consortium name="The Broad Institute Genome Sequencing Center for Infectious Disease"/>
            <person name="Wu L."/>
            <person name="Ma J."/>
        </authorList>
    </citation>
    <scope>NUCLEOTIDE SEQUENCE [LARGE SCALE GENOMIC DNA]</scope>
    <source>
        <strain evidence="4">TBRC 7912</strain>
    </source>
</reference>
<keyword evidence="4" id="KW-1185">Reference proteome</keyword>
<protein>
    <submittedName>
        <fullName evidence="3">RICIN domain-containing protein</fullName>
    </submittedName>
</protein>
<comment type="caution">
    <text evidence="3">The sequence shown here is derived from an EMBL/GenBank/DDBJ whole genome shotgun (WGS) entry which is preliminary data.</text>
</comment>
<dbReference type="Proteomes" id="UP001595698">
    <property type="component" value="Unassembled WGS sequence"/>
</dbReference>
<feature type="chain" id="PRO_5045770172" evidence="1">
    <location>
        <begin position="37"/>
        <end position="200"/>
    </location>
</feature>
<organism evidence="3 4">
    <name type="scientific">Streptosporangium jomthongense</name>
    <dbReference type="NCBI Taxonomy" id="1193683"/>
    <lineage>
        <taxon>Bacteria</taxon>
        <taxon>Bacillati</taxon>
        <taxon>Actinomycetota</taxon>
        <taxon>Actinomycetes</taxon>
        <taxon>Streptosporangiales</taxon>
        <taxon>Streptosporangiaceae</taxon>
        <taxon>Streptosporangium</taxon>
    </lineage>
</organism>
<dbReference type="SUPFAM" id="SSF50370">
    <property type="entry name" value="Ricin B-like lectins"/>
    <property type="match status" value="1"/>
</dbReference>
<sequence>MGSRFARARRVVGLLTKATLAAMLASSAVPSSPAHADGTYRWQSNSTGTYLEVLGSSLDNGARVIVWPYDAASQNQLWSDFKLWNPYYLIVNNNSSKVLGHADRPYNDDFGLACGFPDQYNRVDTYYQMWDYRSIWSPVYNRYFSAWINRAGCQGNPYHDVLVVARYDQTTLYTEDTCTPTGYSGYMSEHINCYWKRNGQ</sequence>
<dbReference type="RefSeq" id="WP_386190354.1">
    <property type="nucleotide sequence ID" value="NZ_JBHSBC010000018.1"/>
</dbReference>
<dbReference type="InterPro" id="IPR035992">
    <property type="entry name" value="Ricin_B-like_lectins"/>
</dbReference>
<evidence type="ECO:0000313" key="4">
    <source>
        <dbReference type="Proteomes" id="UP001595698"/>
    </source>
</evidence>
<dbReference type="InterPro" id="IPR000772">
    <property type="entry name" value="Ricin_B_lectin"/>
</dbReference>
<dbReference type="Gene3D" id="2.80.10.50">
    <property type="match status" value="1"/>
</dbReference>
<evidence type="ECO:0000259" key="2">
    <source>
        <dbReference type="Pfam" id="PF14200"/>
    </source>
</evidence>
<dbReference type="EMBL" id="JBHSBC010000018">
    <property type="protein sequence ID" value="MFC3982017.1"/>
    <property type="molecule type" value="Genomic_DNA"/>
</dbReference>
<proteinExistence type="predicted"/>